<comment type="caution">
    <text evidence="1">The sequence shown here is derived from an EMBL/GenBank/DDBJ whole genome shotgun (WGS) entry which is preliminary data.</text>
</comment>
<dbReference type="AlphaFoldDB" id="A0A401JF08"/>
<reference evidence="1 2" key="1">
    <citation type="journal article" date="2019" name="Front. Microbiol.">
        <title>Genomes of Neutrophilic Sulfur-Oxidizing Chemolithoautotrophs Representing 9 Proteobacterial Species From 8 Genera.</title>
        <authorList>
            <person name="Watanabe T."/>
            <person name="Kojima H."/>
            <person name="Umezawa K."/>
            <person name="Hori C."/>
            <person name="Takasuka T.E."/>
            <person name="Kato Y."/>
            <person name="Fukui M."/>
        </authorList>
    </citation>
    <scope>NUCLEOTIDE SEQUENCE [LARGE SCALE GENOMIC DNA]</scope>
    <source>
        <strain evidence="1 2">TTN</strain>
    </source>
</reference>
<dbReference type="OrthoDB" id="6981792at2"/>
<protein>
    <submittedName>
        <fullName evidence="1">Uncharacterized protein</fullName>
    </submittedName>
</protein>
<proteinExistence type="predicted"/>
<dbReference type="EMBL" id="BGOW01000017">
    <property type="protein sequence ID" value="GBL46215.1"/>
    <property type="molecule type" value="Genomic_DNA"/>
</dbReference>
<sequence>MNKRVELDGLIITVHEMTVGEVRAWQHAVETEGEVDALSHMLMDGLRIPDLYWMSDLTADKAEQLRPSEIRRIEAAARELNPDFFTMLARIFPAAS</sequence>
<accession>A0A401JF08</accession>
<evidence type="ECO:0000313" key="2">
    <source>
        <dbReference type="Proteomes" id="UP000286806"/>
    </source>
</evidence>
<dbReference type="Proteomes" id="UP000286806">
    <property type="component" value="Unassembled WGS sequence"/>
</dbReference>
<keyword evidence="2" id="KW-1185">Reference proteome</keyword>
<name>A0A401JF08_9PROT</name>
<organism evidence="1 2">
    <name type="scientific">Sulfuriferula multivorans</name>
    <dbReference type="NCBI Taxonomy" id="1559896"/>
    <lineage>
        <taxon>Bacteria</taxon>
        <taxon>Pseudomonadati</taxon>
        <taxon>Pseudomonadota</taxon>
        <taxon>Betaproteobacteria</taxon>
        <taxon>Nitrosomonadales</taxon>
        <taxon>Sulfuricellaceae</taxon>
        <taxon>Sulfuriferula</taxon>
    </lineage>
</organism>
<dbReference type="RefSeq" id="WP_124705005.1">
    <property type="nucleotide sequence ID" value="NZ_BGOW01000017.1"/>
</dbReference>
<gene>
    <name evidence="1" type="ORF">SFMTTN_2028</name>
</gene>
<evidence type="ECO:0000313" key="1">
    <source>
        <dbReference type="EMBL" id="GBL46215.1"/>
    </source>
</evidence>